<evidence type="ECO:0000256" key="4">
    <source>
        <dbReference type="ARBA" id="ARBA00022842"/>
    </source>
</evidence>
<reference evidence="5" key="2">
    <citation type="journal article" date="2023" name="IMA Fungus">
        <title>Comparative genomic study of the Penicillium genus elucidates a diverse pangenome and 15 lateral gene transfer events.</title>
        <authorList>
            <person name="Petersen C."/>
            <person name="Sorensen T."/>
            <person name="Nielsen M.R."/>
            <person name="Sondergaard T.E."/>
            <person name="Sorensen J.L."/>
            <person name="Fitzpatrick D.A."/>
            <person name="Frisvad J.C."/>
            <person name="Nielsen K.L."/>
        </authorList>
    </citation>
    <scope>NUCLEOTIDE SEQUENCE</scope>
    <source>
        <strain evidence="5">IBT 17660</strain>
    </source>
</reference>
<sequence>MDSSEYRRGQPCWYRRDSVGPSAVNDACLIKSSIMVLLRQYFSDHADYGQLMELFQEAAFRTELGQLAADMTTSSKCNLAEMTMEQYEFTAENKTAFYSFYLPVSLALQYLQCATEKNLEIVREVLLHMEWYFQVQDDYIDVLGNRKLRRLEQTFEITNARR</sequence>
<evidence type="ECO:0000313" key="6">
    <source>
        <dbReference type="Proteomes" id="UP001147760"/>
    </source>
</evidence>
<dbReference type="InterPro" id="IPR008949">
    <property type="entry name" value="Isoprenoid_synthase_dom_sf"/>
</dbReference>
<dbReference type="AlphaFoldDB" id="A0A9X0BQU9"/>
<gene>
    <name evidence="5" type="ORF">N7530_004526</name>
</gene>
<evidence type="ECO:0000313" key="5">
    <source>
        <dbReference type="EMBL" id="KAJ5479017.1"/>
    </source>
</evidence>
<dbReference type="OrthoDB" id="10257492at2759"/>
<evidence type="ECO:0000256" key="1">
    <source>
        <dbReference type="ARBA" id="ARBA00001946"/>
    </source>
</evidence>
<dbReference type="GO" id="GO:0046165">
    <property type="term" value="P:alcohol biosynthetic process"/>
    <property type="evidence" value="ECO:0007669"/>
    <property type="project" value="UniProtKB-ARBA"/>
</dbReference>
<dbReference type="InterPro" id="IPR039702">
    <property type="entry name" value="FPS1-like"/>
</dbReference>
<keyword evidence="4" id="KW-0460">Magnesium</keyword>
<dbReference type="GO" id="GO:0045337">
    <property type="term" value="P:farnesyl diphosphate biosynthetic process"/>
    <property type="evidence" value="ECO:0007669"/>
    <property type="project" value="TreeGrafter"/>
</dbReference>
<name>A0A9X0BQU9_9EURO</name>
<dbReference type="GO" id="GO:0005737">
    <property type="term" value="C:cytoplasm"/>
    <property type="evidence" value="ECO:0007669"/>
    <property type="project" value="TreeGrafter"/>
</dbReference>
<comment type="cofactor">
    <cofactor evidence="1">
        <name>Mg(2+)</name>
        <dbReference type="ChEBI" id="CHEBI:18420"/>
    </cofactor>
</comment>
<dbReference type="PANTHER" id="PTHR11525:SF0">
    <property type="entry name" value="FARNESYL PYROPHOSPHATE SYNTHASE"/>
    <property type="match status" value="1"/>
</dbReference>
<organism evidence="5 6">
    <name type="scientific">Penicillium desertorum</name>
    <dbReference type="NCBI Taxonomy" id="1303715"/>
    <lineage>
        <taxon>Eukaryota</taxon>
        <taxon>Fungi</taxon>
        <taxon>Dikarya</taxon>
        <taxon>Ascomycota</taxon>
        <taxon>Pezizomycotina</taxon>
        <taxon>Eurotiomycetes</taxon>
        <taxon>Eurotiomycetidae</taxon>
        <taxon>Eurotiales</taxon>
        <taxon>Aspergillaceae</taxon>
        <taxon>Penicillium</taxon>
    </lineage>
</organism>
<dbReference type="Pfam" id="PF00348">
    <property type="entry name" value="polyprenyl_synt"/>
    <property type="match status" value="1"/>
</dbReference>
<evidence type="ECO:0000256" key="2">
    <source>
        <dbReference type="ARBA" id="ARBA00022679"/>
    </source>
</evidence>
<dbReference type="GO" id="GO:0004161">
    <property type="term" value="F:dimethylallyltranstransferase activity"/>
    <property type="evidence" value="ECO:0007669"/>
    <property type="project" value="TreeGrafter"/>
</dbReference>
<dbReference type="Gene3D" id="1.10.600.10">
    <property type="entry name" value="Farnesyl Diphosphate Synthase"/>
    <property type="match status" value="1"/>
</dbReference>
<reference evidence="5" key="1">
    <citation type="submission" date="2022-12" db="EMBL/GenBank/DDBJ databases">
        <authorList>
            <person name="Petersen C."/>
        </authorList>
    </citation>
    <scope>NUCLEOTIDE SEQUENCE</scope>
    <source>
        <strain evidence="5">IBT 17660</strain>
    </source>
</reference>
<dbReference type="GO" id="GO:0046872">
    <property type="term" value="F:metal ion binding"/>
    <property type="evidence" value="ECO:0007669"/>
    <property type="project" value="UniProtKB-KW"/>
</dbReference>
<dbReference type="GO" id="GO:0004337">
    <property type="term" value="F:(2E,6E)-farnesyl diphosphate synthase activity"/>
    <property type="evidence" value="ECO:0007669"/>
    <property type="project" value="TreeGrafter"/>
</dbReference>
<keyword evidence="3" id="KW-0479">Metal-binding</keyword>
<dbReference type="InterPro" id="IPR000092">
    <property type="entry name" value="Polyprenyl_synt"/>
</dbReference>
<comment type="caution">
    <text evidence="5">The sequence shown here is derived from an EMBL/GenBank/DDBJ whole genome shotgun (WGS) entry which is preliminary data.</text>
</comment>
<keyword evidence="2" id="KW-0808">Transferase</keyword>
<protein>
    <submittedName>
        <fullName evidence="5">Farnesyl pyrophosphate synthase</fullName>
    </submittedName>
</protein>
<dbReference type="GO" id="GO:0043386">
    <property type="term" value="P:mycotoxin biosynthetic process"/>
    <property type="evidence" value="ECO:0007669"/>
    <property type="project" value="UniProtKB-ARBA"/>
</dbReference>
<dbReference type="Proteomes" id="UP001147760">
    <property type="component" value="Unassembled WGS sequence"/>
</dbReference>
<dbReference type="EMBL" id="JAPWDO010000003">
    <property type="protein sequence ID" value="KAJ5479017.1"/>
    <property type="molecule type" value="Genomic_DNA"/>
</dbReference>
<evidence type="ECO:0000256" key="3">
    <source>
        <dbReference type="ARBA" id="ARBA00022723"/>
    </source>
</evidence>
<keyword evidence="6" id="KW-1185">Reference proteome</keyword>
<dbReference type="SUPFAM" id="SSF48576">
    <property type="entry name" value="Terpenoid synthases"/>
    <property type="match status" value="1"/>
</dbReference>
<dbReference type="PANTHER" id="PTHR11525">
    <property type="entry name" value="FARNESYL-PYROPHOSPHATE SYNTHETASE"/>
    <property type="match status" value="1"/>
</dbReference>
<proteinExistence type="predicted"/>
<accession>A0A9X0BQU9</accession>